<evidence type="ECO:0000259" key="2">
    <source>
        <dbReference type="Pfam" id="PF05970"/>
    </source>
</evidence>
<keyword evidence="1" id="KW-0067">ATP-binding</keyword>
<organism evidence="3 4">
    <name type="scientific">Frankliniella fusca</name>
    <dbReference type="NCBI Taxonomy" id="407009"/>
    <lineage>
        <taxon>Eukaryota</taxon>
        <taxon>Metazoa</taxon>
        <taxon>Ecdysozoa</taxon>
        <taxon>Arthropoda</taxon>
        <taxon>Hexapoda</taxon>
        <taxon>Insecta</taxon>
        <taxon>Pterygota</taxon>
        <taxon>Neoptera</taxon>
        <taxon>Paraneoptera</taxon>
        <taxon>Thysanoptera</taxon>
        <taxon>Terebrantia</taxon>
        <taxon>Thripoidea</taxon>
        <taxon>Thripidae</taxon>
        <taxon>Frankliniella</taxon>
    </lineage>
</organism>
<dbReference type="Pfam" id="PF05970">
    <property type="entry name" value="PIF1"/>
    <property type="match status" value="1"/>
</dbReference>
<feature type="domain" description="DNA helicase Pif1-like DEAD-box helicase" evidence="2">
    <location>
        <begin position="39"/>
        <end position="123"/>
    </location>
</feature>
<name>A0AAE1GXQ6_9NEOP</name>
<reference evidence="3" key="2">
    <citation type="journal article" date="2023" name="BMC Genomics">
        <title>Pest status, molecular evolution, and epigenetic factors derived from the genome assembly of Frankliniella fusca, a thysanopteran phytovirus vector.</title>
        <authorList>
            <person name="Catto M.A."/>
            <person name="Labadie P.E."/>
            <person name="Jacobson A.L."/>
            <person name="Kennedy G.G."/>
            <person name="Srinivasan R."/>
            <person name="Hunt B.G."/>
        </authorList>
    </citation>
    <scope>NUCLEOTIDE SEQUENCE</scope>
    <source>
        <strain evidence="3">PL_HMW_Pooled</strain>
    </source>
</reference>
<comment type="cofactor">
    <cofactor evidence="1">
        <name>Mg(2+)</name>
        <dbReference type="ChEBI" id="CHEBI:18420"/>
    </cofactor>
</comment>
<evidence type="ECO:0000256" key="1">
    <source>
        <dbReference type="RuleBase" id="RU363044"/>
    </source>
</evidence>
<evidence type="ECO:0000313" key="3">
    <source>
        <dbReference type="EMBL" id="KAK3909795.1"/>
    </source>
</evidence>
<dbReference type="InterPro" id="IPR027417">
    <property type="entry name" value="P-loop_NTPase"/>
</dbReference>
<keyword evidence="1" id="KW-0234">DNA repair</keyword>
<keyword evidence="1" id="KW-0378">Hydrolase</keyword>
<keyword evidence="1" id="KW-0233">DNA recombination</keyword>
<proteinExistence type="inferred from homology"/>
<protein>
    <recommendedName>
        <fullName evidence="1">ATP-dependent DNA helicase</fullName>
        <ecNumber evidence="1">5.6.2.3</ecNumber>
    </recommendedName>
</protein>
<evidence type="ECO:0000313" key="4">
    <source>
        <dbReference type="Proteomes" id="UP001219518"/>
    </source>
</evidence>
<dbReference type="GO" id="GO:0006281">
    <property type="term" value="P:DNA repair"/>
    <property type="evidence" value="ECO:0007669"/>
    <property type="project" value="UniProtKB-KW"/>
</dbReference>
<dbReference type="GO" id="GO:0005524">
    <property type="term" value="F:ATP binding"/>
    <property type="evidence" value="ECO:0007669"/>
    <property type="project" value="UniProtKB-KW"/>
</dbReference>
<dbReference type="EC" id="5.6.2.3" evidence="1"/>
<dbReference type="EMBL" id="JAHWGI010000122">
    <property type="protein sequence ID" value="KAK3909795.1"/>
    <property type="molecule type" value="Genomic_DNA"/>
</dbReference>
<dbReference type="SUPFAM" id="SSF52540">
    <property type="entry name" value="P-loop containing nucleoside triphosphate hydrolases"/>
    <property type="match status" value="1"/>
</dbReference>
<dbReference type="PANTHER" id="PTHR47642">
    <property type="entry name" value="ATP-DEPENDENT DNA HELICASE"/>
    <property type="match status" value="1"/>
</dbReference>
<gene>
    <name evidence="3" type="ORF">KUF71_019804</name>
</gene>
<comment type="catalytic activity">
    <reaction evidence="1">
        <text>ATP + H2O = ADP + phosphate + H(+)</text>
        <dbReference type="Rhea" id="RHEA:13065"/>
        <dbReference type="ChEBI" id="CHEBI:15377"/>
        <dbReference type="ChEBI" id="CHEBI:15378"/>
        <dbReference type="ChEBI" id="CHEBI:30616"/>
        <dbReference type="ChEBI" id="CHEBI:43474"/>
        <dbReference type="ChEBI" id="CHEBI:456216"/>
        <dbReference type="EC" id="5.6.2.3"/>
    </reaction>
</comment>
<sequence>MKWDYLSQKLTRSAVSSICEKLQTDVSSQVHQKLDYGLLNKYQKKVFDHIKSLTEKVEKGKVVNSTFTIVQGMAGSGKTYLIKCCTQFIKSVLGDKAVKVAAPTGVAAKLINGSTIHSLLSLGRYTYKVQRLTGIELFHFK</sequence>
<keyword evidence="1" id="KW-0227">DNA damage</keyword>
<comment type="caution">
    <text evidence="3">The sequence shown here is derived from an EMBL/GenBank/DDBJ whole genome shotgun (WGS) entry which is preliminary data.</text>
</comment>
<reference evidence="3" key="1">
    <citation type="submission" date="2021-07" db="EMBL/GenBank/DDBJ databases">
        <authorList>
            <person name="Catto M.A."/>
            <person name="Jacobson A."/>
            <person name="Kennedy G."/>
            <person name="Labadie P."/>
            <person name="Hunt B.G."/>
            <person name="Srinivasan R."/>
        </authorList>
    </citation>
    <scope>NUCLEOTIDE SEQUENCE</scope>
    <source>
        <strain evidence="3">PL_HMW_Pooled</strain>
        <tissue evidence="3">Head</tissue>
    </source>
</reference>
<comment type="similarity">
    <text evidence="1">Belongs to the helicase family.</text>
</comment>
<keyword evidence="1" id="KW-0547">Nucleotide-binding</keyword>
<keyword evidence="1 3" id="KW-0347">Helicase</keyword>
<dbReference type="GO" id="GO:0016787">
    <property type="term" value="F:hydrolase activity"/>
    <property type="evidence" value="ECO:0007669"/>
    <property type="project" value="UniProtKB-KW"/>
</dbReference>
<dbReference type="AlphaFoldDB" id="A0AAE1GXQ6"/>
<dbReference type="GO" id="GO:0006310">
    <property type="term" value="P:DNA recombination"/>
    <property type="evidence" value="ECO:0007669"/>
    <property type="project" value="UniProtKB-KW"/>
</dbReference>
<dbReference type="InterPro" id="IPR010285">
    <property type="entry name" value="DNA_helicase_pif1-like_DEAD"/>
</dbReference>
<dbReference type="Gene3D" id="3.40.50.300">
    <property type="entry name" value="P-loop containing nucleotide triphosphate hydrolases"/>
    <property type="match status" value="1"/>
</dbReference>
<keyword evidence="4" id="KW-1185">Reference proteome</keyword>
<accession>A0AAE1GXQ6</accession>
<dbReference type="GO" id="GO:0000723">
    <property type="term" value="P:telomere maintenance"/>
    <property type="evidence" value="ECO:0007669"/>
    <property type="project" value="InterPro"/>
</dbReference>
<dbReference type="InterPro" id="IPR051055">
    <property type="entry name" value="PIF1_helicase"/>
</dbReference>
<dbReference type="GO" id="GO:0043139">
    <property type="term" value="F:5'-3' DNA helicase activity"/>
    <property type="evidence" value="ECO:0007669"/>
    <property type="project" value="UniProtKB-EC"/>
</dbReference>
<dbReference type="Proteomes" id="UP001219518">
    <property type="component" value="Unassembled WGS sequence"/>
</dbReference>